<keyword evidence="1" id="KW-0175">Coiled coil</keyword>
<dbReference type="InterPro" id="IPR005162">
    <property type="entry name" value="Retrotrans_gag_dom"/>
</dbReference>
<dbReference type="AlphaFoldDB" id="A0A2G9H099"/>
<comment type="caution">
    <text evidence="4">The sequence shown here is derived from an EMBL/GenBank/DDBJ whole genome shotgun (WGS) entry which is preliminary data.</text>
</comment>
<sequence>MVEDQGKEIEQPLSTPPPGFGDATLGMGEPYITQAITLPIIDQCQGRAQNIAPQIALPQPIIPRHLFLDDHKDGLRRNDRHEVDEISCEVECLSKKLDKLKRRGTANEEREMLDLERNNSTFRDEILMECVPNNFRIPKLPNYDGIDDPQRHVNKFERIIRQYAISDAQKAQIFSTTLDKAADEWFTSLVPGTLVNYTQLARKFIYNFSSKKKAKRPYTHLFSIQQKEDEPLREFIDRFNTESLMVQDLRMDLVVAVLMNSLQPSSFRSKLSRSPPRSMEELMIMSEKYINEEEFSTMKD</sequence>
<evidence type="ECO:0000313" key="5">
    <source>
        <dbReference type="Proteomes" id="UP000231279"/>
    </source>
</evidence>
<feature type="region of interest" description="Disordered" evidence="2">
    <location>
        <begin position="1"/>
        <end position="26"/>
    </location>
</feature>
<dbReference type="Pfam" id="PF03732">
    <property type="entry name" value="Retrotrans_gag"/>
    <property type="match status" value="1"/>
</dbReference>
<dbReference type="EMBL" id="NKXS01003074">
    <property type="protein sequence ID" value="PIN10946.1"/>
    <property type="molecule type" value="Genomic_DNA"/>
</dbReference>
<proteinExistence type="predicted"/>
<organism evidence="4 5">
    <name type="scientific">Handroanthus impetiginosus</name>
    <dbReference type="NCBI Taxonomy" id="429701"/>
    <lineage>
        <taxon>Eukaryota</taxon>
        <taxon>Viridiplantae</taxon>
        <taxon>Streptophyta</taxon>
        <taxon>Embryophyta</taxon>
        <taxon>Tracheophyta</taxon>
        <taxon>Spermatophyta</taxon>
        <taxon>Magnoliopsida</taxon>
        <taxon>eudicotyledons</taxon>
        <taxon>Gunneridae</taxon>
        <taxon>Pentapetalae</taxon>
        <taxon>asterids</taxon>
        <taxon>lamiids</taxon>
        <taxon>Lamiales</taxon>
        <taxon>Bignoniaceae</taxon>
        <taxon>Crescentiina</taxon>
        <taxon>Tabebuia alliance</taxon>
        <taxon>Handroanthus</taxon>
    </lineage>
</organism>
<reference evidence="5" key="1">
    <citation type="journal article" date="2018" name="Gigascience">
        <title>Genome assembly of the Pink Ipe (Handroanthus impetiginosus, Bignoniaceae), a highly valued, ecologically keystone Neotropical timber forest tree.</title>
        <authorList>
            <person name="Silva-Junior O.B."/>
            <person name="Grattapaglia D."/>
            <person name="Novaes E."/>
            <person name="Collevatti R.G."/>
        </authorList>
    </citation>
    <scope>NUCLEOTIDE SEQUENCE [LARGE SCALE GENOMIC DNA]</scope>
    <source>
        <strain evidence="5">cv. UFG-1</strain>
    </source>
</reference>
<name>A0A2G9H099_9LAMI</name>
<feature type="coiled-coil region" evidence="1">
    <location>
        <begin position="83"/>
        <end position="125"/>
    </location>
</feature>
<dbReference type="OrthoDB" id="913893at2759"/>
<keyword evidence="5" id="KW-1185">Reference proteome</keyword>
<evidence type="ECO:0000313" key="4">
    <source>
        <dbReference type="EMBL" id="PIN10946.1"/>
    </source>
</evidence>
<evidence type="ECO:0000256" key="1">
    <source>
        <dbReference type="SAM" id="Coils"/>
    </source>
</evidence>
<dbReference type="PANTHER" id="PTHR33223:SF10">
    <property type="entry name" value="AMINOTRANSFERASE-LIKE PLANT MOBILE DOMAIN-CONTAINING PROTEIN"/>
    <property type="match status" value="1"/>
</dbReference>
<gene>
    <name evidence="4" type="ORF">CDL12_16462</name>
</gene>
<accession>A0A2G9H099</accession>
<protein>
    <recommendedName>
        <fullName evidence="3">Retrotransposon gag domain-containing protein</fullName>
    </recommendedName>
</protein>
<dbReference type="PANTHER" id="PTHR33223">
    <property type="entry name" value="CCHC-TYPE DOMAIN-CONTAINING PROTEIN"/>
    <property type="match status" value="1"/>
</dbReference>
<evidence type="ECO:0000256" key="2">
    <source>
        <dbReference type="SAM" id="MobiDB-lite"/>
    </source>
</evidence>
<evidence type="ECO:0000259" key="3">
    <source>
        <dbReference type="Pfam" id="PF03732"/>
    </source>
</evidence>
<dbReference type="Proteomes" id="UP000231279">
    <property type="component" value="Unassembled WGS sequence"/>
</dbReference>
<feature type="compositionally biased region" description="Basic and acidic residues" evidence="2">
    <location>
        <begin position="1"/>
        <end position="10"/>
    </location>
</feature>
<feature type="domain" description="Retrotransposon gag" evidence="3">
    <location>
        <begin position="172"/>
        <end position="247"/>
    </location>
</feature>
<dbReference type="STRING" id="429701.A0A2G9H099"/>